<dbReference type="EC" id="2.1.1.282" evidence="1"/>
<feature type="domain" description="FAS1" evidence="9">
    <location>
        <begin position="169"/>
        <end position="299"/>
    </location>
</feature>
<evidence type="ECO:0000256" key="5">
    <source>
        <dbReference type="ARBA" id="ARBA00022694"/>
    </source>
</evidence>
<dbReference type="SUPFAM" id="SSF111278">
    <property type="entry name" value="SSo0622-like"/>
    <property type="match status" value="1"/>
</dbReference>
<dbReference type="GO" id="GO:0008168">
    <property type="term" value="F:methyltransferase activity"/>
    <property type="evidence" value="ECO:0007669"/>
    <property type="project" value="UniProtKB-KW"/>
</dbReference>
<keyword evidence="5" id="KW-0819">tRNA processing</keyword>
<dbReference type="OrthoDB" id="286301at2759"/>
<keyword evidence="11" id="KW-1185">Reference proteome</keyword>
<dbReference type="InterPro" id="IPR003827">
    <property type="entry name" value="tRNA_yW-synthesising"/>
</dbReference>
<reference evidence="10 11" key="1">
    <citation type="journal article" date="2011" name="Nat. Biotechnol.">
        <title>Comparative genomic analysis of the thermophilic biomass-degrading fungi Myceliophthora thermophila and Thielavia terrestris.</title>
        <authorList>
            <person name="Berka R.M."/>
            <person name="Grigoriev I.V."/>
            <person name="Otillar R."/>
            <person name="Salamov A."/>
            <person name="Grimwood J."/>
            <person name="Reid I."/>
            <person name="Ishmael N."/>
            <person name="John T."/>
            <person name="Darmond C."/>
            <person name="Moisan M.-C."/>
            <person name="Henrissat B."/>
            <person name="Coutinho P.M."/>
            <person name="Lombard V."/>
            <person name="Natvig D.O."/>
            <person name="Lindquist E."/>
            <person name="Schmutz J."/>
            <person name="Lucas S."/>
            <person name="Harris P."/>
            <person name="Powlowski J."/>
            <person name="Bellemare A."/>
            <person name="Taylor D."/>
            <person name="Butler G."/>
            <person name="de Vries R.P."/>
            <person name="Allijn I.E."/>
            <person name="van den Brink J."/>
            <person name="Ushinsky S."/>
            <person name="Storms R."/>
            <person name="Powell A.J."/>
            <person name="Paulsen I.T."/>
            <person name="Elbourne L.D.H."/>
            <person name="Baker S.E."/>
            <person name="Magnuson J."/>
            <person name="LaBoissiere S."/>
            <person name="Clutterbuck A.J."/>
            <person name="Martinez D."/>
            <person name="Wogulis M."/>
            <person name="de Leon A.L."/>
            <person name="Rey M.W."/>
            <person name="Tsang A."/>
        </authorList>
    </citation>
    <scope>NUCLEOTIDE SEQUENCE [LARGE SCALE GENOMIC DNA]</scope>
    <source>
        <strain evidence="11">ATCC 38088 / NRRL 8126</strain>
    </source>
</reference>
<gene>
    <name evidence="10" type="ORF">THITE_2064577</name>
</gene>
<evidence type="ECO:0000256" key="2">
    <source>
        <dbReference type="ARBA" id="ARBA00022603"/>
    </source>
</evidence>
<evidence type="ECO:0000313" key="11">
    <source>
        <dbReference type="Proteomes" id="UP000008181"/>
    </source>
</evidence>
<dbReference type="EMBL" id="CP003010">
    <property type="protein sequence ID" value="AEO65056.1"/>
    <property type="molecule type" value="Genomic_DNA"/>
</dbReference>
<evidence type="ECO:0000256" key="1">
    <source>
        <dbReference type="ARBA" id="ARBA00012750"/>
    </source>
</evidence>
<dbReference type="RefSeq" id="XP_003651392.1">
    <property type="nucleotide sequence ID" value="XM_003651344.1"/>
</dbReference>
<organism evidence="10 11">
    <name type="scientific">Thermothielavioides terrestris (strain ATCC 38088 / NRRL 8126)</name>
    <name type="common">Thielavia terrestris</name>
    <dbReference type="NCBI Taxonomy" id="578455"/>
    <lineage>
        <taxon>Eukaryota</taxon>
        <taxon>Fungi</taxon>
        <taxon>Dikarya</taxon>
        <taxon>Ascomycota</taxon>
        <taxon>Pezizomycotina</taxon>
        <taxon>Sordariomycetes</taxon>
        <taxon>Sordariomycetidae</taxon>
        <taxon>Sordariales</taxon>
        <taxon>Chaetomiaceae</taxon>
        <taxon>Thermothielavioides</taxon>
        <taxon>Thermothielavioides terrestris</taxon>
    </lineage>
</organism>
<dbReference type="InterPro" id="IPR000782">
    <property type="entry name" value="FAS1_domain"/>
</dbReference>
<evidence type="ECO:0000313" key="10">
    <source>
        <dbReference type="EMBL" id="AEO65056.1"/>
    </source>
</evidence>
<evidence type="ECO:0000256" key="7">
    <source>
        <dbReference type="SAM" id="MobiDB-lite"/>
    </source>
</evidence>
<dbReference type="STRING" id="578455.G2R350"/>
<keyword evidence="8" id="KW-0732">Signal</keyword>
<accession>G2R350</accession>
<dbReference type="PROSITE" id="PS50213">
    <property type="entry name" value="FAS1"/>
    <property type="match status" value="2"/>
</dbReference>
<dbReference type="Proteomes" id="UP000008181">
    <property type="component" value="Chromosome 2"/>
</dbReference>
<dbReference type="InterPro" id="IPR036602">
    <property type="entry name" value="tRNA_yW-synthesising-like_sf"/>
</dbReference>
<dbReference type="eggNOG" id="KOG1228">
    <property type="taxonomic scope" value="Eukaryota"/>
</dbReference>
<feature type="signal peptide" evidence="8">
    <location>
        <begin position="1"/>
        <end position="17"/>
    </location>
</feature>
<evidence type="ECO:0000256" key="4">
    <source>
        <dbReference type="ARBA" id="ARBA00022691"/>
    </source>
</evidence>
<feature type="chain" id="PRO_5003436899" description="tRNA(Phe) 7-[(3-amino-3-carboxypropyl)-4-demethylwyosine(37)-N(4)]-methyltransferase" evidence="8">
    <location>
        <begin position="18"/>
        <end position="680"/>
    </location>
</feature>
<proteinExistence type="predicted"/>
<keyword evidence="4" id="KW-0949">S-adenosyl-L-methionine</keyword>
<dbReference type="AlphaFoldDB" id="G2R350"/>
<dbReference type="PANTHER" id="PTHR10900">
    <property type="entry name" value="PERIOSTIN-RELATED"/>
    <property type="match status" value="1"/>
</dbReference>
<dbReference type="HOGENOM" id="CLU_404487_0_0_1"/>
<dbReference type="GO" id="GO:0016236">
    <property type="term" value="P:macroautophagy"/>
    <property type="evidence" value="ECO:0007669"/>
    <property type="project" value="TreeGrafter"/>
</dbReference>
<dbReference type="Gene3D" id="3.30.1960.10">
    <property type="entry name" value="tRNA wybutosine-synthesizing-like"/>
    <property type="match status" value="1"/>
</dbReference>
<evidence type="ECO:0000259" key="9">
    <source>
        <dbReference type="PROSITE" id="PS50213"/>
    </source>
</evidence>
<dbReference type="Pfam" id="PF02676">
    <property type="entry name" value="TYW3"/>
    <property type="match status" value="1"/>
</dbReference>
<dbReference type="Pfam" id="PF02469">
    <property type="entry name" value="Fasciclin"/>
    <property type="match status" value="2"/>
</dbReference>
<evidence type="ECO:0000256" key="3">
    <source>
        <dbReference type="ARBA" id="ARBA00022679"/>
    </source>
</evidence>
<feature type="domain" description="FAS1" evidence="9">
    <location>
        <begin position="18"/>
        <end position="167"/>
    </location>
</feature>
<dbReference type="GO" id="GO:0032259">
    <property type="term" value="P:methylation"/>
    <property type="evidence" value="ECO:0007669"/>
    <property type="project" value="UniProtKB-KW"/>
</dbReference>
<dbReference type="PANTHER" id="PTHR10900:SF77">
    <property type="entry name" value="FI19380P1"/>
    <property type="match status" value="1"/>
</dbReference>
<dbReference type="eggNOG" id="KOG1437">
    <property type="taxonomic scope" value="Eukaryota"/>
</dbReference>
<dbReference type="InterPro" id="IPR050904">
    <property type="entry name" value="Adhesion/Biosynth-related"/>
</dbReference>
<dbReference type="KEGG" id="ttt:THITE_2064577"/>
<dbReference type="Gene3D" id="2.30.180.10">
    <property type="entry name" value="FAS1 domain"/>
    <property type="match status" value="2"/>
</dbReference>
<dbReference type="GO" id="GO:0008033">
    <property type="term" value="P:tRNA processing"/>
    <property type="evidence" value="ECO:0007669"/>
    <property type="project" value="UniProtKB-KW"/>
</dbReference>
<feature type="region of interest" description="Disordered" evidence="7">
    <location>
        <begin position="631"/>
        <end position="671"/>
    </location>
</feature>
<comment type="catalytic activity">
    <reaction evidence="6">
        <text>4-demethyl-7-[(3S)-3-amino-3-carboxypropyl]wyosine(37) in tRNA(Phe) + S-adenosyl-L-methionine = 7-[(3S)-3-amino-3-carboxypropyl]wyosine(37) in tRNA(Phe) + S-adenosyl-L-homocysteine + H(+)</text>
        <dbReference type="Rhea" id="RHEA:36635"/>
        <dbReference type="Rhea" id="RHEA-COMP:10378"/>
        <dbReference type="Rhea" id="RHEA-COMP:10379"/>
        <dbReference type="ChEBI" id="CHEBI:15378"/>
        <dbReference type="ChEBI" id="CHEBI:57856"/>
        <dbReference type="ChEBI" id="CHEBI:59789"/>
        <dbReference type="ChEBI" id="CHEBI:73543"/>
        <dbReference type="ChEBI" id="CHEBI:73550"/>
        <dbReference type="EC" id="2.1.1.282"/>
    </reaction>
</comment>
<sequence>MRLSHLLPLALVAKVSAESLTSILTKNNATLSTLSSLLSLVPDVVQALSTAQNITVLAPSNAAFANLMARNPKSAELMRNPAALTGVLQYHVLMGKLMSTDFSTTPKFAATMLTAPFANVTGGQRVELAKVNNTAMIYSGYKQAAAVVTADVQFDGGNVVHIIDTVLTVPASPGQTAINTGLTSLAGALTAAGLVDTLNSLADITVFAPSNDAFKAIGSALGTLSTQDLVSILGYHVLTQQVRFSTDLLKVDQMTLSTLQGQNITVRRDGAQLFVNSAKVLLADVLTSNGVVHVLDNVLNPSNASATPNPSASTQAPAFAGVTAVADAPLTSGIMPTTTFRLPAPGAAFSLRKQKILSQLSVPDAEYTDASPKGSVDAGIRHLIDEINARPGLVTTSSCAGRVSVYLEGRKKEAGDAADDDPADERRPVAVGGLGAGGRHAASLAGGKGGGEWLFVSHDPVEEPDDDGDDACHDGAREKGYPVLFGLRSAAAQEEAAMHGALTRSLRLIHFKFEPMARFPSLRRILHILTASPEHAQMVIQAGMQAGFRETGAVSLLKRQADEEATPMVAVRSMGLSFESLIGAETEGVRRLIVSPEYLKTLVRIANERFIENRKRIERFRDALSAAFAPPKGKEHWEDAQARRERKRQEGLKRREELNKPKNTPVDESTLEFMLQPPVL</sequence>
<dbReference type="SUPFAM" id="SSF82153">
    <property type="entry name" value="FAS1 domain"/>
    <property type="match status" value="2"/>
</dbReference>
<evidence type="ECO:0000256" key="8">
    <source>
        <dbReference type="SAM" id="SignalP"/>
    </source>
</evidence>
<dbReference type="GO" id="GO:0000329">
    <property type="term" value="C:fungal-type vacuole membrane"/>
    <property type="evidence" value="ECO:0007669"/>
    <property type="project" value="TreeGrafter"/>
</dbReference>
<name>G2R350_THETT</name>
<keyword evidence="2" id="KW-0489">Methyltransferase</keyword>
<evidence type="ECO:0000256" key="6">
    <source>
        <dbReference type="ARBA" id="ARBA00049202"/>
    </source>
</evidence>
<protein>
    <recommendedName>
        <fullName evidence="1">tRNA(Phe) 7-[(3-amino-3-carboxypropyl)-4-demethylwyosine(37)-N(4)]-methyltransferase</fullName>
        <ecNumber evidence="1">2.1.1.282</ecNumber>
    </recommendedName>
</protein>
<dbReference type="SMART" id="SM00554">
    <property type="entry name" value="FAS1"/>
    <property type="match status" value="2"/>
</dbReference>
<dbReference type="InterPro" id="IPR036378">
    <property type="entry name" value="FAS1_dom_sf"/>
</dbReference>
<feature type="compositionally biased region" description="Basic and acidic residues" evidence="7">
    <location>
        <begin position="632"/>
        <end position="660"/>
    </location>
</feature>
<keyword evidence="3" id="KW-0808">Transferase</keyword>
<dbReference type="GeneID" id="11518600"/>